<dbReference type="SUPFAM" id="SSF82114">
    <property type="entry name" value="Riboflavin kinase-like"/>
    <property type="match status" value="1"/>
</dbReference>
<dbReference type="Gene3D" id="2.40.30.30">
    <property type="entry name" value="Riboflavin kinase-like"/>
    <property type="match status" value="1"/>
</dbReference>
<keyword evidence="8 14" id="KW-0418">Kinase</keyword>
<dbReference type="NCBIfam" id="NF004162">
    <property type="entry name" value="PRK05627.1-5"/>
    <property type="match status" value="1"/>
</dbReference>
<dbReference type="EMBL" id="BRXR01000001">
    <property type="protein sequence ID" value="GLC32700.1"/>
    <property type="molecule type" value="Genomic_DNA"/>
</dbReference>
<name>A0ABQ5NBQ9_9CLOT</name>
<keyword evidence="3 14" id="KW-0285">Flavoprotein</keyword>
<evidence type="ECO:0000256" key="3">
    <source>
        <dbReference type="ARBA" id="ARBA00022630"/>
    </source>
</evidence>
<dbReference type="InterPro" id="IPR015864">
    <property type="entry name" value="FAD_synthase"/>
</dbReference>
<keyword evidence="10 14" id="KW-0067">ATP-binding</keyword>
<comment type="catalytic activity">
    <reaction evidence="13 14">
        <text>FMN + ATP + H(+) = FAD + diphosphate</text>
        <dbReference type="Rhea" id="RHEA:17237"/>
        <dbReference type="ChEBI" id="CHEBI:15378"/>
        <dbReference type="ChEBI" id="CHEBI:30616"/>
        <dbReference type="ChEBI" id="CHEBI:33019"/>
        <dbReference type="ChEBI" id="CHEBI:57692"/>
        <dbReference type="ChEBI" id="CHEBI:58210"/>
        <dbReference type="EC" id="2.7.7.2"/>
    </reaction>
</comment>
<dbReference type="Gene3D" id="3.40.50.620">
    <property type="entry name" value="HUPs"/>
    <property type="match status" value="1"/>
</dbReference>
<dbReference type="Pfam" id="PF06574">
    <property type="entry name" value="FAD_syn"/>
    <property type="match status" value="1"/>
</dbReference>
<dbReference type="Proteomes" id="UP001208567">
    <property type="component" value="Unassembled WGS sequence"/>
</dbReference>
<evidence type="ECO:0000256" key="2">
    <source>
        <dbReference type="ARBA" id="ARBA00005201"/>
    </source>
</evidence>
<comment type="catalytic activity">
    <reaction evidence="12 14">
        <text>riboflavin + ATP = FMN + ADP + H(+)</text>
        <dbReference type="Rhea" id="RHEA:14357"/>
        <dbReference type="ChEBI" id="CHEBI:15378"/>
        <dbReference type="ChEBI" id="CHEBI:30616"/>
        <dbReference type="ChEBI" id="CHEBI:57986"/>
        <dbReference type="ChEBI" id="CHEBI:58210"/>
        <dbReference type="ChEBI" id="CHEBI:456216"/>
        <dbReference type="EC" id="2.7.1.26"/>
    </reaction>
</comment>
<evidence type="ECO:0000313" key="17">
    <source>
        <dbReference type="Proteomes" id="UP001208567"/>
    </source>
</evidence>
<dbReference type="EC" id="2.7.1.26" evidence="14"/>
<comment type="pathway">
    <text evidence="1 14">Cofactor biosynthesis; FAD biosynthesis; FAD from FMN: step 1/1.</text>
</comment>
<dbReference type="SMART" id="SM00904">
    <property type="entry name" value="Flavokinase"/>
    <property type="match status" value="1"/>
</dbReference>
<comment type="caution">
    <text evidence="16">The sequence shown here is derived from an EMBL/GenBank/DDBJ whole genome shotgun (WGS) entry which is preliminary data.</text>
</comment>
<keyword evidence="7 14" id="KW-0547">Nucleotide-binding</keyword>
<evidence type="ECO:0000256" key="14">
    <source>
        <dbReference type="PIRNR" id="PIRNR004491"/>
    </source>
</evidence>
<evidence type="ECO:0000256" key="9">
    <source>
        <dbReference type="ARBA" id="ARBA00022827"/>
    </source>
</evidence>
<dbReference type="InterPro" id="IPR023468">
    <property type="entry name" value="Riboflavin_kinase"/>
</dbReference>
<keyword evidence="17" id="KW-1185">Reference proteome</keyword>
<dbReference type="InterPro" id="IPR023465">
    <property type="entry name" value="Riboflavin_kinase_dom_sf"/>
</dbReference>
<organism evidence="16 17">
    <name type="scientific">Clostridium omnivorum</name>
    <dbReference type="NCBI Taxonomy" id="1604902"/>
    <lineage>
        <taxon>Bacteria</taxon>
        <taxon>Bacillati</taxon>
        <taxon>Bacillota</taxon>
        <taxon>Clostridia</taxon>
        <taxon>Eubacteriales</taxon>
        <taxon>Clostridiaceae</taxon>
        <taxon>Clostridium</taxon>
    </lineage>
</organism>
<keyword evidence="9 14" id="KW-0274">FAD</keyword>
<dbReference type="PANTHER" id="PTHR22749">
    <property type="entry name" value="RIBOFLAVIN KINASE/FMN ADENYLYLTRANSFERASE"/>
    <property type="match status" value="1"/>
</dbReference>
<feature type="domain" description="Riboflavin kinase" evidence="15">
    <location>
        <begin position="181"/>
        <end position="307"/>
    </location>
</feature>
<keyword evidence="6 14" id="KW-0548">Nucleotidyltransferase</keyword>
<evidence type="ECO:0000256" key="6">
    <source>
        <dbReference type="ARBA" id="ARBA00022695"/>
    </source>
</evidence>
<dbReference type="NCBIfam" id="TIGR00083">
    <property type="entry name" value="ribF"/>
    <property type="match status" value="1"/>
</dbReference>
<dbReference type="PANTHER" id="PTHR22749:SF6">
    <property type="entry name" value="RIBOFLAVIN KINASE"/>
    <property type="match status" value="1"/>
</dbReference>
<evidence type="ECO:0000256" key="1">
    <source>
        <dbReference type="ARBA" id="ARBA00004726"/>
    </source>
</evidence>
<dbReference type="SUPFAM" id="SSF52374">
    <property type="entry name" value="Nucleotidylyl transferase"/>
    <property type="match status" value="1"/>
</dbReference>
<keyword evidence="5 14" id="KW-0808">Transferase</keyword>
<sequence length="310" mass="35314">MIVLEDKFNTKIEYKTYVALGSFDGLHSGHIGLISKTIELAKSNNAKSMIYTFKEHPLMVLNRDIAPKLIMNNNTKLEILEELSVDVVNLVPFDDEYMRMPAEVFIEKLVEYYNVVGIIVGFNFKFGYKNSGNVELLKSLSEKLGFTLHVIDPITKDGEVVSSSCIREQIKNGEVENANKLLIKPYMLDGTVVKGKQLGRILGFPTANLKYNLDFVIPGNGVYYTIIAYESKFYKGITNVGYNPSVGDTNNSLTIETYILDFDKDIYGEYIKVYFIKKFRDEIKFSSLDQLVSQLKSDKEYAEKQILEIF</sequence>
<evidence type="ECO:0000256" key="13">
    <source>
        <dbReference type="ARBA" id="ARBA00049494"/>
    </source>
</evidence>
<dbReference type="CDD" id="cd02064">
    <property type="entry name" value="FAD_synthetase_N"/>
    <property type="match status" value="1"/>
</dbReference>
<evidence type="ECO:0000256" key="5">
    <source>
        <dbReference type="ARBA" id="ARBA00022679"/>
    </source>
</evidence>
<evidence type="ECO:0000256" key="7">
    <source>
        <dbReference type="ARBA" id="ARBA00022741"/>
    </source>
</evidence>
<dbReference type="InterPro" id="IPR014729">
    <property type="entry name" value="Rossmann-like_a/b/a_fold"/>
</dbReference>
<reference evidence="16 17" key="1">
    <citation type="journal article" date="2024" name="Int. J. Syst. Evol. Microbiol.">
        <title>Clostridium omnivorum sp. nov., isolated from anoxic soil under the treatment of reductive soil disinfestation.</title>
        <authorList>
            <person name="Ueki A."/>
            <person name="Tonouchi A."/>
            <person name="Kaku N."/>
            <person name="Honma S."/>
            <person name="Ueki K."/>
        </authorList>
    </citation>
    <scope>NUCLEOTIDE SEQUENCE [LARGE SCALE GENOMIC DNA]</scope>
    <source>
        <strain evidence="16 17">E14</strain>
    </source>
</reference>
<evidence type="ECO:0000313" key="16">
    <source>
        <dbReference type="EMBL" id="GLC32700.1"/>
    </source>
</evidence>
<dbReference type="InterPro" id="IPR015865">
    <property type="entry name" value="Riboflavin_kinase_bac/euk"/>
</dbReference>
<dbReference type="InterPro" id="IPR002606">
    <property type="entry name" value="Riboflavin_kinase_bac"/>
</dbReference>
<keyword evidence="4 14" id="KW-0288">FMN</keyword>
<evidence type="ECO:0000256" key="8">
    <source>
        <dbReference type="ARBA" id="ARBA00022777"/>
    </source>
</evidence>
<evidence type="ECO:0000256" key="12">
    <source>
        <dbReference type="ARBA" id="ARBA00047880"/>
    </source>
</evidence>
<dbReference type="RefSeq" id="WP_264852010.1">
    <property type="nucleotide sequence ID" value="NZ_BRXR01000001.1"/>
</dbReference>
<keyword evidence="11" id="KW-0511">Multifunctional enzyme</keyword>
<evidence type="ECO:0000259" key="15">
    <source>
        <dbReference type="SMART" id="SM00904"/>
    </source>
</evidence>
<protein>
    <recommendedName>
        <fullName evidence="14">Riboflavin biosynthesis protein</fullName>
    </recommendedName>
    <domain>
        <recommendedName>
            <fullName evidence="14">Riboflavin kinase</fullName>
            <ecNumber evidence="14">2.7.1.26</ecNumber>
        </recommendedName>
        <alternativeName>
            <fullName evidence="14">Flavokinase</fullName>
        </alternativeName>
    </domain>
    <domain>
        <recommendedName>
            <fullName evidence="14">FMN adenylyltransferase</fullName>
            <ecNumber evidence="14">2.7.7.2</ecNumber>
        </recommendedName>
        <alternativeName>
            <fullName evidence="14">FAD pyrophosphorylase</fullName>
        </alternativeName>
        <alternativeName>
            <fullName evidence="14">FAD synthase</fullName>
        </alternativeName>
    </domain>
</protein>
<comment type="pathway">
    <text evidence="2 14">Cofactor biosynthesis; FMN biosynthesis; FMN from riboflavin (ATP route): step 1/1.</text>
</comment>
<evidence type="ECO:0000256" key="11">
    <source>
        <dbReference type="ARBA" id="ARBA00023268"/>
    </source>
</evidence>
<comment type="similarity">
    <text evidence="14">Belongs to the ribF family.</text>
</comment>
<dbReference type="EC" id="2.7.7.2" evidence="14"/>
<accession>A0ABQ5NBQ9</accession>
<gene>
    <name evidence="16" type="ORF">bsdE14_41100</name>
</gene>
<dbReference type="PIRSF" id="PIRSF004491">
    <property type="entry name" value="FAD_Synth"/>
    <property type="match status" value="1"/>
</dbReference>
<proteinExistence type="inferred from homology"/>
<dbReference type="Pfam" id="PF01687">
    <property type="entry name" value="Flavokinase"/>
    <property type="match status" value="1"/>
</dbReference>
<evidence type="ECO:0000256" key="10">
    <source>
        <dbReference type="ARBA" id="ARBA00022840"/>
    </source>
</evidence>
<evidence type="ECO:0000256" key="4">
    <source>
        <dbReference type="ARBA" id="ARBA00022643"/>
    </source>
</evidence>